<dbReference type="EMBL" id="JBHMDG010000002">
    <property type="protein sequence ID" value="MFB9311822.1"/>
    <property type="molecule type" value="Genomic_DNA"/>
</dbReference>
<protein>
    <submittedName>
        <fullName evidence="2">Phosphotransferase</fullName>
    </submittedName>
</protein>
<reference evidence="2 3" key="1">
    <citation type="submission" date="2024-09" db="EMBL/GenBank/DDBJ databases">
        <authorList>
            <person name="Sun Q."/>
            <person name="Mori K."/>
        </authorList>
    </citation>
    <scope>NUCLEOTIDE SEQUENCE [LARGE SCALE GENOMIC DNA]</scope>
    <source>
        <strain evidence="2 3">JCM 9626</strain>
    </source>
</reference>
<evidence type="ECO:0000313" key="3">
    <source>
        <dbReference type="Proteomes" id="UP001589750"/>
    </source>
</evidence>
<proteinExistence type="predicted"/>
<name>A0ABV5K604_9ACTN</name>
<dbReference type="SUPFAM" id="SSF56112">
    <property type="entry name" value="Protein kinase-like (PK-like)"/>
    <property type="match status" value="1"/>
</dbReference>
<gene>
    <name evidence="2" type="ORF">ACFFRI_02100</name>
</gene>
<dbReference type="PROSITE" id="PS50011">
    <property type="entry name" value="PROTEIN_KINASE_DOM"/>
    <property type="match status" value="1"/>
</dbReference>
<evidence type="ECO:0000259" key="1">
    <source>
        <dbReference type="PROSITE" id="PS50011"/>
    </source>
</evidence>
<evidence type="ECO:0000313" key="2">
    <source>
        <dbReference type="EMBL" id="MFB9311822.1"/>
    </source>
</evidence>
<dbReference type="Pfam" id="PF01636">
    <property type="entry name" value="APH"/>
    <property type="match status" value="1"/>
</dbReference>
<dbReference type="InterPro" id="IPR000719">
    <property type="entry name" value="Prot_kinase_dom"/>
</dbReference>
<dbReference type="RefSeq" id="WP_140010958.1">
    <property type="nucleotide sequence ID" value="NZ_JBHMDG010000002.1"/>
</dbReference>
<dbReference type="Gene3D" id="3.90.1200.10">
    <property type="match status" value="1"/>
</dbReference>
<feature type="domain" description="Protein kinase" evidence="1">
    <location>
        <begin position="33"/>
        <end position="332"/>
    </location>
</feature>
<accession>A0ABV5K604</accession>
<comment type="caution">
    <text evidence="2">The sequence shown here is derived from an EMBL/GenBank/DDBJ whole genome shotgun (WGS) entry which is preliminary data.</text>
</comment>
<organism evidence="2 3">
    <name type="scientific">Nocardioides plantarum</name>
    <dbReference type="NCBI Taxonomy" id="29299"/>
    <lineage>
        <taxon>Bacteria</taxon>
        <taxon>Bacillati</taxon>
        <taxon>Actinomycetota</taxon>
        <taxon>Actinomycetes</taxon>
        <taxon>Propionibacteriales</taxon>
        <taxon>Nocardioidaceae</taxon>
        <taxon>Nocardioides</taxon>
    </lineage>
</organism>
<dbReference type="Proteomes" id="UP001589750">
    <property type="component" value="Unassembled WGS sequence"/>
</dbReference>
<dbReference type="InterPro" id="IPR002575">
    <property type="entry name" value="Aminoglycoside_PTrfase"/>
</dbReference>
<keyword evidence="3" id="KW-1185">Reference proteome</keyword>
<sequence>MSAPRAAGTHLPYAAVPAPVRAWVESTLGSPVVSTLEQSGGMSPGCVTRLVCADGTRAFVKAVGSELNPDSPTLYRREVQALGLLGSHPLWADLLASYDDGAWVALLLEDVEGRHPDLGDDAEMAQLVEATDELGRVMRQRVPDPAGLAGDPGDGHPLYAPGLVNLRAVFASWVSGLDRAAEVPPDLMPRWVVEHAETLRPGVVALGDVPMDRLVHYDIRNDNLLRRPSGEIVVLDWGACGVGPAWLDPMLARLERVDRPWFDHSLAHSPALADAQEQVTSVLVGMGSHLALRAHTAVDVGLPALGTFRRQESARFLGAAARRLGIGVELGS</sequence>
<dbReference type="InterPro" id="IPR011009">
    <property type="entry name" value="Kinase-like_dom_sf"/>
</dbReference>